<evidence type="ECO:0000313" key="3">
    <source>
        <dbReference type="EMBL" id="MDO6541367.1"/>
    </source>
</evidence>
<dbReference type="AlphaFoldDB" id="A0AAW7Y332"/>
<accession>A0AAW7Y332</accession>
<feature type="compositionally biased region" description="Basic and acidic residues" evidence="1">
    <location>
        <begin position="32"/>
        <end position="47"/>
    </location>
</feature>
<feature type="chain" id="PRO_5043790464" description="Lipoprotein" evidence="2">
    <location>
        <begin position="20"/>
        <end position="257"/>
    </location>
</feature>
<name>A0AAW7Y332_9GAMM</name>
<proteinExistence type="predicted"/>
<evidence type="ECO:0000256" key="1">
    <source>
        <dbReference type="SAM" id="MobiDB-lite"/>
    </source>
</evidence>
<feature type="region of interest" description="Disordered" evidence="1">
    <location>
        <begin position="23"/>
        <end position="70"/>
    </location>
</feature>
<comment type="caution">
    <text evidence="3">The sequence shown here is derived from an EMBL/GenBank/DDBJ whole genome shotgun (WGS) entry which is preliminary data.</text>
</comment>
<dbReference type="RefSeq" id="WP_303498100.1">
    <property type="nucleotide sequence ID" value="NZ_JAUOPU010000002.1"/>
</dbReference>
<protein>
    <recommendedName>
        <fullName evidence="5">Lipoprotein</fullName>
    </recommendedName>
</protein>
<dbReference type="EMBL" id="JAUOPU010000002">
    <property type="protein sequence ID" value="MDO6541367.1"/>
    <property type="molecule type" value="Genomic_DNA"/>
</dbReference>
<reference evidence="3" key="1">
    <citation type="submission" date="2023-07" db="EMBL/GenBank/DDBJ databases">
        <title>Genome content predicts the carbon catabolic preferences of heterotrophic bacteria.</title>
        <authorList>
            <person name="Gralka M."/>
        </authorList>
    </citation>
    <scope>NUCLEOTIDE SEQUENCE</scope>
    <source>
        <strain evidence="3">G2M05</strain>
    </source>
</reference>
<evidence type="ECO:0000313" key="4">
    <source>
        <dbReference type="Proteomes" id="UP001170624"/>
    </source>
</evidence>
<gene>
    <name evidence="3" type="ORF">Q4568_02415</name>
</gene>
<keyword evidence="2" id="KW-0732">Signal</keyword>
<evidence type="ECO:0000256" key="2">
    <source>
        <dbReference type="SAM" id="SignalP"/>
    </source>
</evidence>
<feature type="signal peptide" evidence="2">
    <location>
        <begin position="1"/>
        <end position="19"/>
    </location>
</feature>
<evidence type="ECO:0008006" key="5">
    <source>
        <dbReference type="Google" id="ProtNLM"/>
    </source>
</evidence>
<dbReference type="PROSITE" id="PS51257">
    <property type="entry name" value="PROKAR_LIPOPROTEIN"/>
    <property type="match status" value="1"/>
</dbReference>
<sequence length="257" mass="28434">MNNKLKLLGIVLIPMMLTACNGGGSSNNGHRSGGEDGCPRGMERERGVCVPDDDNGHRSKPNPGFPGSNGEISTAGFYNMIRDSENVATIDSRGNVLFWDDYYEGDRKVEATANVRASVKIDQDYFEQRSCRKGDSSYGYVRPHEYRFSQQSGSVQFATNCGEDNGGIYQQQAHRRQTMGQQMLLTSIDGIVIEVTDNQIMDEQGNIAMLEHNNHLTTQAGTEDCEQEYIITDNALAILPSDLCKTPTFTPGIYKNQ</sequence>
<organism evidence="3 4">
    <name type="scientific">Photobacterium sanguinicancri</name>
    <dbReference type="NCBI Taxonomy" id="875932"/>
    <lineage>
        <taxon>Bacteria</taxon>
        <taxon>Pseudomonadati</taxon>
        <taxon>Pseudomonadota</taxon>
        <taxon>Gammaproteobacteria</taxon>
        <taxon>Vibrionales</taxon>
        <taxon>Vibrionaceae</taxon>
        <taxon>Photobacterium</taxon>
    </lineage>
</organism>
<dbReference type="Proteomes" id="UP001170624">
    <property type="component" value="Unassembled WGS sequence"/>
</dbReference>